<feature type="transmembrane region" description="Helical" evidence="1">
    <location>
        <begin position="55"/>
        <end position="73"/>
    </location>
</feature>
<keyword evidence="1" id="KW-0472">Membrane</keyword>
<keyword evidence="3" id="KW-1185">Reference proteome</keyword>
<keyword evidence="1" id="KW-0812">Transmembrane</keyword>
<feature type="transmembrane region" description="Helical" evidence="1">
    <location>
        <begin position="361"/>
        <end position="381"/>
    </location>
</feature>
<gene>
    <name evidence="2" type="ORF">ACFQL7_23150</name>
</gene>
<sequence length="397" mass="42264">MVQERQQRGEEHTSAVSRYQGPVWPLAVLIWFAFALTQIPVAAAHTATETAGLSPGHGIFLALIGGSVLCGAVGFKRIGRISPTVAIYGAFAGIVVTAFGAILFDGLSPDPTYTARTIPFPVRGINHCVGCRAPNFGAEFHRRLDSMAESTSLHVPWNLDGNMDFVSVSRSWSGERLSSTRICPRCRNTFFVGYIIWTDASDVLRAVLRDPVARRFGIGIGIITALFFLTITGFLSFFSEPGGPHETTIVVLPVIYQIVTWPTLEIVLPHIPLFVAVSPGQMILVGSVSVLIGLNAALIARHWRRNERVGMTEGAAGTAAIVGSCTCGCCGPLVAKIAVLAVGPSVAAPLYWVFVDSASPLSVLFIVGSIVLFTGSLIYSIESAQPPNRSTAVGPSD</sequence>
<reference evidence="2 3" key="1">
    <citation type="journal article" date="2019" name="Int. J. Syst. Evol. Microbiol.">
        <title>The Global Catalogue of Microorganisms (GCM) 10K type strain sequencing project: providing services to taxonomists for standard genome sequencing and annotation.</title>
        <authorList>
            <consortium name="The Broad Institute Genomics Platform"/>
            <consortium name="The Broad Institute Genome Sequencing Center for Infectious Disease"/>
            <person name="Wu L."/>
            <person name="Ma J."/>
        </authorList>
    </citation>
    <scope>NUCLEOTIDE SEQUENCE [LARGE SCALE GENOMIC DNA]</scope>
    <source>
        <strain evidence="2 3">RDMS1</strain>
    </source>
</reference>
<dbReference type="EMBL" id="JBHTAX010000004">
    <property type="protein sequence ID" value="MFC7192426.1"/>
    <property type="molecule type" value="Genomic_DNA"/>
</dbReference>
<feature type="transmembrane region" description="Helical" evidence="1">
    <location>
        <begin position="216"/>
        <end position="238"/>
    </location>
</feature>
<evidence type="ECO:0000313" key="2">
    <source>
        <dbReference type="EMBL" id="MFC7192426.1"/>
    </source>
</evidence>
<comment type="caution">
    <text evidence="2">The sequence shown here is derived from an EMBL/GenBank/DDBJ whole genome shotgun (WGS) entry which is preliminary data.</text>
</comment>
<protein>
    <submittedName>
        <fullName evidence="2">Uncharacterized protein</fullName>
    </submittedName>
</protein>
<organism evidence="2 3">
    <name type="scientific">Halocatena marina</name>
    <dbReference type="NCBI Taxonomy" id="2934937"/>
    <lineage>
        <taxon>Archaea</taxon>
        <taxon>Methanobacteriati</taxon>
        <taxon>Methanobacteriota</taxon>
        <taxon>Stenosarchaea group</taxon>
        <taxon>Halobacteria</taxon>
        <taxon>Halobacteriales</taxon>
        <taxon>Natronomonadaceae</taxon>
        <taxon>Halocatena</taxon>
    </lineage>
</organism>
<accession>A0ABD5YT18</accession>
<feature type="transmembrane region" description="Helical" evidence="1">
    <location>
        <begin position="315"/>
        <end position="341"/>
    </location>
</feature>
<name>A0ABD5YT18_9EURY</name>
<feature type="transmembrane region" description="Helical" evidence="1">
    <location>
        <begin position="250"/>
        <end position="271"/>
    </location>
</feature>
<proteinExistence type="predicted"/>
<feature type="transmembrane region" description="Helical" evidence="1">
    <location>
        <begin position="21"/>
        <end position="43"/>
    </location>
</feature>
<dbReference type="Proteomes" id="UP001596417">
    <property type="component" value="Unassembled WGS sequence"/>
</dbReference>
<feature type="transmembrane region" description="Helical" evidence="1">
    <location>
        <begin position="283"/>
        <end position="303"/>
    </location>
</feature>
<evidence type="ECO:0000313" key="3">
    <source>
        <dbReference type="Proteomes" id="UP001596417"/>
    </source>
</evidence>
<dbReference type="AlphaFoldDB" id="A0ABD5YT18"/>
<dbReference type="RefSeq" id="WP_390206734.1">
    <property type="nucleotide sequence ID" value="NZ_JBHTAX010000004.1"/>
</dbReference>
<feature type="transmembrane region" description="Helical" evidence="1">
    <location>
        <begin position="85"/>
        <end position="104"/>
    </location>
</feature>
<evidence type="ECO:0000256" key="1">
    <source>
        <dbReference type="SAM" id="Phobius"/>
    </source>
</evidence>
<keyword evidence="1" id="KW-1133">Transmembrane helix</keyword>